<accession>A0A7W7RSY9</accession>
<keyword evidence="3" id="KW-1185">Reference proteome</keyword>
<organism evidence="2 3">
    <name type="scientific">Streptosporangium album</name>
    <dbReference type="NCBI Taxonomy" id="47479"/>
    <lineage>
        <taxon>Bacteria</taxon>
        <taxon>Bacillati</taxon>
        <taxon>Actinomycetota</taxon>
        <taxon>Actinomycetes</taxon>
        <taxon>Streptosporangiales</taxon>
        <taxon>Streptosporangiaceae</taxon>
        <taxon>Streptosporangium</taxon>
    </lineage>
</organism>
<sequence>MSEVRSVVARDDIFSRRIREQWTGQSGRRLDALIAGCGWPEPLQLELDEMEARITGVDEDLPVLRTSTSARKDLDSWTLGDLRSVPVAPRAFDIIYVSFLLERIEHPELVLDRLLTGLRPGGLLLLQMRDRTSAYGTWDRLMPSALRRLLWHRFAPAGAVGPLPSCYGQITSREGMHSFCLTRGLMVTDDSSATSGPALRGPLGGLTRTACSILETLSRGRWRASHDEIIMVIRKPQSHFARLV</sequence>
<dbReference type="GO" id="GO:0032259">
    <property type="term" value="P:methylation"/>
    <property type="evidence" value="ECO:0007669"/>
    <property type="project" value="UniProtKB-KW"/>
</dbReference>
<evidence type="ECO:0000313" key="2">
    <source>
        <dbReference type="EMBL" id="MBB4937614.1"/>
    </source>
</evidence>
<name>A0A7W7RSY9_9ACTN</name>
<gene>
    <name evidence="2" type="ORF">FHR32_001919</name>
</gene>
<dbReference type="EMBL" id="JACHJU010000001">
    <property type="protein sequence ID" value="MBB4937614.1"/>
    <property type="molecule type" value="Genomic_DNA"/>
</dbReference>
<dbReference type="AlphaFoldDB" id="A0A7W7RSY9"/>
<dbReference type="Proteomes" id="UP000534286">
    <property type="component" value="Unassembled WGS sequence"/>
</dbReference>
<keyword evidence="2" id="KW-0808">Transferase</keyword>
<evidence type="ECO:0000313" key="3">
    <source>
        <dbReference type="Proteomes" id="UP000534286"/>
    </source>
</evidence>
<dbReference type="RefSeq" id="WP_184753963.1">
    <property type="nucleotide sequence ID" value="NZ_BAABEK010000050.1"/>
</dbReference>
<feature type="domain" description="Methyltransferase type 11" evidence="1">
    <location>
        <begin position="35"/>
        <end position="125"/>
    </location>
</feature>
<dbReference type="Pfam" id="PF08241">
    <property type="entry name" value="Methyltransf_11"/>
    <property type="match status" value="1"/>
</dbReference>
<comment type="caution">
    <text evidence="2">The sequence shown here is derived from an EMBL/GenBank/DDBJ whole genome shotgun (WGS) entry which is preliminary data.</text>
</comment>
<reference evidence="2 3" key="1">
    <citation type="submission" date="2020-08" db="EMBL/GenBank/DDBJ databases">
        <title>Sequencing the genomes of 1000 actinobacteria strains.</title>
        <authorList>
            <person name="Klenk H.-P."/>
        </authorList>
    </citation>
    <scope>NUCLEOTIDE SEQUENCE [LARGE SCALE GENOMIC DNA]</scope>
    <source>
        <strain evidence="2 3">DSM 43023</strain>
    </source>
</reference>
<evidence type="ECO:0000259" key="1">
    <source>
        <dbReference type="Pfam" id="PF08241"/>
    </source>
</evidence>
<dbReference type="GO" id="GO:0008757">
    <property type="term" value="F:S-adenosylmethionine-dependent methyltransferase activity"/>
    <property type="evidence" value="ECO:0007669"/>
    <property type="project" value="InterPro"/>
</dbReference>
<dbReference type="Gene3D" id="3.40.50.150">
    <property type="entry name" value="Vaccinia Virus protein VP39"/>
    <property type="match status" value="1"/>
</dbReference>
<dbReference type="InterPro" id="IPR029063">
    <property type="entry name" value="SAM-dependent_MTases_sf"/>
</dbReference>
<keyword evidence="2" id="KW-0489">Methyltransferase</keyword>
<protein>
    <submittedName>
        <fullName evidence="2">SAM-dependent methyltransferase</fullName>
    </submittedName>
</protein>
<dbReference type="SUPFAM" id="SSF53335">
    <property type="entry name" value="S-adenosyl-L-methionine-dependent methyltransferases"/>
    <property type="match status" value="1"/>
</dbReference>
<dbReference type="InterPro" id="IPR013216">
    <property type="entry name" value="Methyltransf_11"/>
</dbReference>
<proteinExistence type="predicted"/>